<keyword evidence="5" id="KW-0378">Hydrolase</keyword>
<dbReference type="EC" id="3.2.1.39" evidence="3"/>
<sequence>MLSFACQVLFVAAAWAASSSSAQEVSVIEFDNFGYSGTYNMVSELKNVDSDSCTCELSTEVTKFSGANAPIDEEVSVHFRGPLTLSKFGYYVADGDNWDRKAYYNGSSSSNVTFLTTAGSNSSCLGKALTYADSDGVSKASSATLLGKDTLINSQDEYSIFSTVKCGDSGVGKDCGVYRSGIPAFHGFYGSTKMFLFEFTMPTESKVSKSEVSNYNMPAIWLLNAHIPRTSQYSTNANCSCWRSGCGEFDIFEVKNNTDSTVNKLFSTIHDYQGTDDIESGIQANGYIPRDTEGTMVGGVVFDSDGKATVFVSNSTTFDSSISNSDVSDWVSKAGTAATEQLSSVSYTPATSTSASKSKGSGSSHGFSIMNAVFALALWMI</sequence>
<evidence type="ECO:0000313" key="12">
    <source>
        <dbReference type="Proteomes" id="UP000001997"/>
    </source>
</evidence>
<dbReference type="InterPro" id="IPR018807">
    <property type="entry name" value="YJL171C/Tos1_N"/>
</dbReference>
<name>A5DNR6_PICGU</name>
<dbReference type="Proteomes" id="UP000001997">
    <property type="component" value="Unassembled WGS sequence"/>
</dbReference>
<comment type="catalytic activity">
    <reaction evidence="1">
        <text>Hydrolysis of (1-&gt;3)-beta-D-glucosidic linkages in (1-&gt;3)-beta-D-glucans.</text>
        <dbReference type="EC" id="3.2.1.39"/>
    </reaction>
</comment>
<dbReference type="GO" id="GO:0009277">
    <property type="term" value="C:fungal-type cell wall"/>
    <property type="evidence" value="ECO:0007669"/>
    <property type="project" value="EnsemblFungi"/>
</dbReference>
<dbReference type="EMBL" id="CH408160">
    <property type="protein sequence ID" value="EDK40819.2"/>
    <property type="molecule type" value="Genomic_DNA"/>
</dbReference>
<dbReference type="VEuPathDB" id="FungiDB:PGUG_04917"/>
<dbReference type="OrthoDB" id="118256at2759"/>
<dbReference type="Pfam" id="PF10290">
    <property type="entry name" value="YJL171C_Tos1_N"/>
    <property type="match status" value="1"/>
</dbReference>
<dbReference type="GeneID" id="5125040"/>
<protein>
    <recommendedName>
        <fullName evidence="3">glucan endo-1,3-beta-D-glucosidase</fullName>
        <ecNumber evidence="3">3.2.1.39</ecNumber>
    </recommendedName>
</protein>
<evidence type="ECO:0000256" key="7">
    <source>
        <dbReference type="ARBA" id="ARBA00023316"/>
    </source>
</evidence>
<dbReference type="AlphaFoldDB" id="A5DNR6"/>
<evidence type="ECO:0000256" key="3">
    <source>
        <dbReference type="ARBA" id="ARBA00012780"/>
    </source>
</evidence>
<dbReference type="GO" id="GO:0071555">
    <property type="term" value="P:cell wall organization"/>
    <property type="evidence" value="ECO:0007669"/>
    <property type="project" value="UniProtKB-KW"/>
</dbReference>
<reference evidence="11 12" key="1">
    <citation type="journal article" date="2009" name="Nature">
        <title>Evolution of pathogenicity and sexual reproduction in eight Candida genomes.</title>
        <authorList>
            <person name="Butler G."/>
            <person name="Rasmussen M.D."/>
            <person name="Lin M.F."/>
            <person name="Santos M.A."/>
            <person name="Sakthikumar S."/>
            <person name="Munro C.A."/>
            <person name="Rheinbay E."/>
            <person name="Grabherr M."/>
            <person name="Forche A."/>
            <person name="Reedy J.L."/>
            <person name="Agrafioti I."/>
            <person name="Arnaud M.B."/>
            <person name="Bates S."/>
            <person name="Brown A.J."/>
            <person name="Brunke S."/>
            <person name="Costanzo M.C."/>
            <person name="Fitzpatrick D.A."/>
            <person name="de Groot P.W."/>
            <person name="Harris D."/>
            <person name="Hoyer L.L."/>
            <person name="Hube B."/>
            <person name="Klis F.M."/>
            <person name="Kodira C."/>
            <person name="Lennard N."/>
            <person name="Logue M.E."/>
            <person name="Martin R."/>
            <person name="Neiman A.M."/>
            <person name="Nikolaou E."/>
            <person name="Quail M.A."/>
            <person name="Quinn J."/>
            <person name="Santos M.C."/>
            <person name="Schmitzberger F.F."/>
            <person name="Sherlock G."/>
            <person name="Shah P."/>
            <person name="Silverstein K.A."/>
            <person name="Skrzypek M.S."/>
            <person name="Soll D."/>
            <person name="Staggs R."/>
            <person name="Stansfield I."/>
            <person name="Stumpf M.P."/>
            <person name="Sudbery P.E."/>
            <person name="Srikantha T."/>
            <person name="Zeng Q."/>
            <person name="Berman J."/>
            <person name="Berriman M."/>
            <person name="Heitman J."/>
            <person name="Gow N.A."/>
            <person name="Lorenz M.C."/>
            <person name="Birren B.W."/>
            <person name="Kellis M."/>
            <person name="Cuomo C.A."/>
        </authorList>
    </citation>
    <scope>NUCLEOTIDE SEQUENCE [LARGE SCALE GENOMIC DNA]</scope>
    <source>
        <strain evidence="12">ATCC 6260 / CBS 566 / DSM 6381 / JCM 1539 / NBRC 10279 / NRRL Y-324</strain>
    </source>
</reference>
<keyword evidence="12" id="KW-1185">Reference proteome</keyword>
<evidence type="ECO:0000313" key="11">
    <source>
        <dbReference type="EMBL" id="EDK40819.2"/>
    </source>
</evidence>
<evidence type="ECO:0000256" key="8">
    <source>
        <dbReference type="SAM" id="SignalP"/>
    </source>
</evidence>
<evidence type="ECO:0000259" key="9">
    <source>
        <dbReference type="Pfam" id="PF10287"/>
    </source>
</evidence>
<evidence type="ECO:0000256" key="1">
    <source>
        <dbReference type="ARBA" id="ARBA00000382"/>
    </source>
</evidence>
<proteinExistence type="inferred from homology"/>
<dbReference type="RefSeq" id="XP_001482962.2">
    <property type="nucleotide sequence ID" value="XM_001482912.1"/>
</dbReference>
<keyword evidence="6" id="KW-0326">Glycosidase</keyword>
<feature type="domain" description="Cell wall protein YJL171C/Tos1 N-terminal" evidence="10">
    <location>
        <begin position="28"/>
        <end position="92"/>
    </location>
</feature>
<dbReference type="GO" id="GO:0042973">
    <property type="term" value="F:glucan endo-1,3-beta-D-glucosidase activity"/>
    <property type="evidence" value="ECO:0007669"/>
    <property type="project" value="UniProtKB-EC"/>
</dbReference>
<keyword evidence="7" id="KW-0961">Cell wall biogenesis/degradation</keyword>
<evidence type="ECO:0000256" key="4">
    <source>
        <dbReference type="ARBA" id="ARBA00022729"/>
    </source>
</evidence>
<feature type="chain" id="PRO_5002681340" description="glucan endo-1,3-beta-D-glucosidase" evidence="8">
    <location>
        <begin position="23"/>
        <end position="381"/>
    </location>
</feature>
<dbReference type="KEGG" id="pgu:PGUG_04917"/>
<evidence type="ECO:0000256" key="6">
    <source>
        <dbReference type="ARBA" id="ARBA00023295"/>
    </source>
</evidence>
<dbReference type="OMA" id="STIHDYQ"/>
<organism evidence="11 12">
    <name type="scientific">Meyerozyma guilliermondii (strain ATCC 6260 / CBS 566 / DSM 6381 / JCM 1539 / NBRC 10279 / NRRL Y-324)</name>
    <name type="common">Yeast</name>
    <name type="synonym">Candida guilliermondii</name>
    <dbReference type="NCBI Taxonomy" id="294746"/>
    <lineage>
        <taxon>Eukaryota</taxon>
        <taxon>Fungi</taxon>
        <taxon>Dikarya</taxon>
        <taxon>Ascomycota</taxon>
        <taxon>Saccharomycotina</taxon>
        <taxon>Pichiomycetes</taxon>
        <taxon>Debaryomycetaceae</taxon>
        <taxon>Meyerozyma</taxon>
    </lineage>
</organism>
<evidence type="ECO:0000256" key="5">
    <source>
        <dbReference type="ARBA" id="ARBA00022801"/>
    </source>
</evidence>
<dbReference type="HOGENOM" id="CLU_030276_4_0_1"/>
<dbReference type="InParanoid" id="A5DNR6"/>
<dbReference type="PANTHER" id="PTHR31737">
    <property type="entry name" value="PROTEIN TOS1"/>
    <property type="match status" value="1"/>
</dbReference>
<comment type="similarity">
    <text evidence="2">Belongs to the PGA52 family.</text>
</comment>
<gene>
    <name evidence="11" type="ORF">PGUG_04917</name>
</gene>
<evidence type="ECO:0000256" key="2">
    <source>
        <dbReference type="ARBA" id="ARBA00006055"/>
    </source>
</evidence>
<keyword evidence="4 8" id="KW-0732">Signal</keyword>
<dbReference type="FunCoup" id="A5DNR6">
    <property type="interactions" value="2"/>
</dbReference>
<dbReference type="eggNOG" id="ENOG502QSTV">
    <property type="taxonomic scope" value="Eukaryota"/>
</dbReference>
<dbReference type="InterPro" id="IPR018805">
    <property type="entry name" value="YJL171C/Tos1_C"/>
</dbReference>
<dbReference type="Gene3D" id="2.60.120.200">
    <property type="match status" value="1"/>
</dbReference>
<accession>A5DNR6</accession>
<evidence type="ECO:0000259" key="10">
    <source>
        <dbReference type="Pfam" id="PF10290"/>
    </source>
</evidence>
<dbReference type="PANTHER" id="PTHR31737:SF3">
    <property type="entry name" value="CELL WALL PROTEIN YJL171C"/>
    <property type="match status" value="1"/>
</dbReference>
<dbReference type="Pfam" id="PF10287">
    <property type="entry name" value="YJL171C_Tos1_C"/>
    <property type="match status" value="1"/>
</dbReference>
<feature type="domain" description="Cell wall protein YJL171C/Tos1 C-terminal" evidence="9">
    <location>
        <begin position="97"/>
        <end position="330"/>
    </location>
</feature>
<feature type="signal peptide" evidence="8">
    <location>
        <begin position="1"/>
        <end position="22"/>
    </location>
</feature>